<comment type="catalytic activity">
    <reaction evidence="16">
        <text>an N,N'-diacetylchitobiosyl-diphospho-di-trans,poly-cis-dolichol + GDP-alpha-D-mannose = a beta-D-Man-(1-&gt;4)-beta-D-GlcNAc-(1-&gt;4)-alpha-D-GlcNAc-diphospho-di-trans,poly-cis-dolichol + GDP + H(+)</text>
        <dbReference type="Rhea" id="RHEA:13865"/>
        <dbReference type="Rhea" id="RHEA-COMP:19510"/>
        <dbReference type="Rhea" id="RHEA-COMP:19511"/>
        <dbReference type="ChEBI" id="CHEBI:15378"/>
        <dbReference type="ChEBI" id="CHEBI:57269"/>
        <dbReference type="ChEBI" id="CHEBI:57527"/>
        <dbReference type="ChEBI" id="CHEBI:58189"/>
        <dbReference type="ChEBI" id="CHEBI:58472"/>
        <dbReference type="EC" id="2.4.1.142"/>
    </reaction>
    <physiologicalReaction direction="left-to-right" evidence="16">
        <dbReference type="Rhea" id="RHEA:13866"/>
    </physiologicalReaction>
</comment>
<dbReference type="SUPFAM" id="SSF53756">
    <property type="entry name" value="UDP-Glycosyltransferase/glycogen phosphorylase"/>
    <property type="match status" value="1"/>
</dbReference>
<evidence type="ECO:0000256" key="1">
    <source>
        <dbReference type="ARBA" id="ARBA00004389"/>
    </source>
</evidence>
<keyword evidence="7 17" id="KW-0812">Transmembrane</keyword>
<evidence type="ECO:0000313" key="19">
    <source>
        <dbReference type="EMBL" id="CDO57081.1"/>
    </source>
</evidence>
<evidence type="ECO:0000256" key="13">
    <source>
        <dbReference type="ARBA" id="ARBA00031434"/>
    </source>
</evidence>
<dbReference type="OrthoDB" id="614844at2759"/>
<dbReference type="Proteomes" id="UP000242525">
    <property type="component" value="Unassembled WGS sequence"/>
</dbReference>
<feature type="domain" description="Glycosyl transferase family 1" evidence="18">
    <location>
        <begin position="256"/>
        <end position="427"/>
    </location>
</feature>
<dbReference type="InterPro" id="IPR001296">
    <property type="entry name" value="Glyco_trans_1"/>
</dbReference>
<comment type="function">
    <text evidence="11">Participates in the formation of the lipid-linked precursor oligosaccharide for N-glycosylation. Involved in assembling the dolichol-pyrophosphate-GlcNAc(2)-Man(5) intermediate on the cytoplasmic surface of the ER.</text>
</comment>
<keyword evidence="9 17" id="KW-1133">Transmembrane helix</keyword>
<evidence type="ECO:0000256" key="2">
    <source>
        <dbReference type="ARBA" id="ARBA00004922"/>
    </source>
</evidence>
<dbReference type="PANTHER" id="PTHR13036:SF0">
    <property type="entry name" value="CHITOBIOSYLDIPHOSPHODOLICHOL BETA-MANNOSYLTRANSFERASE"/>
    <property type="match status" value="1"/>
</dbReference>
<comment type="caution">
    <text evidence="19">The sequence shown here is derived from an EMBL/GenBank/DDBJ whole genome shotgun (WGS) entry which is preliminary data.</text>
</comment>
<evidence type="ECO:0000256" key="5">
    <source>
        <dbReference type="ARBA" id="ARBA00022676"/>
    </source>
</evidence>
<evidence type="ECO:0000256" key="14">
    <source>
        <dbReference type="ARBA" id="ARBA00031566"/>
    </source>
</evidence>
<dbReference type="GO" id="GO:0004578">
    <property type="term" value="F:chitobiosyldiphosphodolichol beta-mannosyltransferase activity"/>
    <property type="evidence" value="ECO:0007669"/>
    <property type="project" value="UniProtKB-EC"/>
</dbReference>
<name>A0A0J9XJA1_GEOCN</name>
<dbReference type="GO" id="GO:0005789">
    <property type="term" value="C:endoplasmic reticulum membrane"/>
    <property type="evidence" value="ECO:0007669"/>
    <property type="project" value="UniProtKB-SubCell"/>
</dbReference>
<evidence type="ECO:0000313" key="20">
    <source>
        <dbReference type="Proteomes" id="UP000242525"/>
    </source>
</evidence>
<comment type="subcellular location">
    <subcellularLocation>
        <location evidence="1">Endoplasmic reticulum membrane</location>
        <topology evidence="1">Single-pass membrane protein</topology>
    </subcellularLocation>
</comment>
<dbReference type="STRING" id="1173061.A0A0J9XJA1"/>
<evidence type="ECO:0000256" key="15">
    <source>
        <dbReference type="ARBA" id="ARBA00033088"/>
    </source>
</evidence>
<keyword evidence="20" id="KW-1185">Reference proteome</keyword>
<keyword evidence="10 17" id="KW-0472">Membrane</keyword>
<dbReference type="AlphaFoldDB" id="A0A0J9XJA1"/>
<keyword evidence="5 19" id="KW-0328">Glycosyltransferase</keyword>
<evidence type="ECO:0000256" key="12">
    <source>
        <dbReference type="ARBA" id="ARBA00030745"/>
    </source>
</evidence>
<dbReference type="EC" id="2.4.1.142" evidence="3"/>
<evidence type="ECO:0000256" key="8">
    <source>
        <dbReference type="ARBA" id="ARBA00022824"/>
    </source>
</evidence>
<evidence type="ECO:0000256" key="9">
    <source>
        <dbReference type="ARBA" id="ARBA00022989"/>
    </source>
</evidence>
<evidence type="ECO:0000256" key="16">
    <source>
        <dbReference type="ARBA" id="ARBA00045071"/>
    </source>
</evidence>
<dbReference type="EMBL" id="CCBN010000018">
    <property type="protein sequence ID" value="CDO57081.1"/>
    <property type="molecule type" value="Genomic_DNA"/>
</dbReference>
<evidence type="ECO:0000256" key="17">
    <source>
        <dbReference type="SAM" id="Phobius"/>
    </source>
</evidence>
<evidence type="ECO:0000256" key="7">
    <source>
        <dbReference type="ARBA" id="ARBA00022692"/>
    </source>
</evidence>
<accession>A0A0J9XJA1</accession>
<proteinExistence type="predicted"/>
<keyword evidence="6" id="KW-0808">Transferase</keyword>
<evidence type="ECO:0000259" key="18">
    <source>
        <dbReference type="Pfam" id="PF00534"/>
    </source>
</evidence>
<evidence type="ECO:0000256" key="6">
    <source>
        <dbReference type="ARBA" id="ARBA00022679"/>
    </source>
</evidence>
<feature type="transmembrane region" description="Helical" evidence="17">
    <location>
        <begin position="7"/>
        <end position="26"/>
    </location>
</feature>
<gene>
    <name evidence="19" type="ORF">BN980_GECA18s02045g</name>
</gene>
<protein>
    <recommendedName>
        <fullName evidence="4">Chitobiosyldiphosphodolichol beta-mannosyltransferase</fullName>
        <ecNumber evidence="3">2.4.1.142</ecNumber>
    </recommendedName>
    <alternativeName>
        <fullName evidence="12">Asparagine-linked glycosylation protein 1</fullName>
    </alternativeName>
    <alternativeName>
        <fullName evidence="14">Beta-1,4-mannosyltransferase</fullName>
    </alternativeName>
    <alternativeName>
        <fullName evidence="15">GDP-Man:GlcNAc2-PP-dolichol mannosyltransferase</fullName>
    </alternativeName>
    <alternativeName>
        <fullName evidence="13">GDP-mannose-dolichol diphosphochitobiose mannosyltransferase</fullName>
    </alternativeName>
</protein>
<dbReference type="Gene3D" id="3.40.50.2000">
    <property type="entry name" value="Glycogen Phosphorylase B"/>
    <property type="match status" value="1"/>
</dbReference>
<dbReference type="UniPathway" id="UPA00378"/>
<reference evidence="19" key="1">
    <citation type="submission" date="2014-03" db="EMBL/GenBank/DDBJ databases">
        <authorList>
            <person name="Casaregola S."/>
        </authorList>
    </citation>
    <scope>NUCLEOTIDE SEQUENCE [LARGE SCALE GENOMIC DNA]</scope>
    <source>
        <strain evidence="19">CLIB 918</strain>
    </source>
</reference>
<sequence length="478" mass="53630">MAAEVTVGVWLVAIYLLIPVFLYVFAPRGPSTEDLNRRARAIVLVLGDLGRSPRMMYHARSLARGNVEVNLCGYDEGSQIIPEIANSPIVSIHRLPVIKNTGGLPFILFAIKKVFLQHYYLLTLLWKLRGAEFLLVQNPPSIPTLGVAKIFIIFMSRRTKLLIDWHNLGYSILGLKLGPNHILVRVYEWYEKFFGNKAYCHFTVTVRMGQVLKKKFGMRARRIVPLYDRPASNFTPLDDNERRAVIQQHKDTIFKDLKKNEKIVITSTSYTPDENLYTLLSALKAYDHEVSMTQKSANVQTQRQFPPLRVIVTGKGPMFDEMKEVIEKQNMENVTVHQVWLSIEDYPKVLGTADLGVSLHESSSGWDLPMKVVDMFGCGVPVIAIGFPALPELVKEGVNGLIVDDSEGLADALKVVFSDSSLLKTLKSGAVRESRLKWDSNWLTKVGPLFGIGEYAPTPDGYVSESSSSDSDSDEELL</sequence>
<evidence type="ECO:0000256" key="11">
    <source>
        <dbReference type="ARBA" id="ARBA00024899"/>
    </source>
</evidence>
<dbReference type="PANTHER" id="PTHR13036">
    <property type="entry name" value="BETA1,4 MANNOSYLTRANSFERASE"/>
    <property type="match status" value="1"/>
</dbReference>
<evidence type="ECO:0000256" key="3">
    <source>
        <dbReference type="ARBA" id="ARBA00012611"/>
    </source>
</evidence>
<organism evidence="19 20">
    <name type="scientific">Geotrichum candidum</name>
    <name type="common">Oospora lactis</name>
    <name type="synonym">Dipodascus geotrichum</name>
    <dbReference type="NCBI Taxonomy" id="1173061"/>
    <lineage>
        <taxon>Eukaryota</taxon>
        <taxon>Fungi</taxon>
        <taxon>Dikarya</taxon>
        <taxon>Ascomycota</taxon>
        <taxon>Saccharomycotina</taxon>
        <taxon>Dipodascomycetes</taxon>
        <taxon>Dipodascales</taxon>
        <taxon>Dipodascaceae</taxon>
        <taxon>Geotrichum</taxon>
    </lineage>
</organism>
<dbReference type="Pfam" id="PF00534">
    <property type="entry name" value="Glycos_transf_1"/>
    <property type="match status" value="1"/>
</dbReference>
<evidence type="ECO:0000256" key="4">
    <source>
        <dbReference type="ARBA" id="ARBA00015841"/>
    </source>
</evidence>
<dbReference type="InterPro" id="IPR026051">
    <property type="entry name" value="ALG1-like"/>
</dbReference>
<comment type="pathway">
    <text evidence="2">Protein modification; protein glycosylation.</text>
</comment>
<evidence type="ECO:0000256" key="10">
    <source>
        <dbReference type="ARBA" id="ARBA00023136"/>
    </source>
</evidence>
<keyword evidence="8" id="KW-0256">Endoplasmic reticulum</keyword>